<proteinExistence type="predicted"/>
<dbReference type="AlphaFoldDB" id="A0A178IEJ8"/>
<comment type="caution">
    <text evidence="1">The sequence shown here is derived from an EMBL/GenBank/DDBJ whole genome shotgun (WGS) entry which is preliminary data.</text>
</comment>
<accession>A0A178IEJ8</accession>
<evidence type="ECO:0000313" key="1">
    <source>
        <dbReference type="EMBL" id="OAM88051.1"/>
    </source>
</evidence>
<gene>
    <name evidence="1" type="ORF">AW736_21335</name>
</gene>
<organism evidence="1 2">
    <name type="scientific">Termitidicoccus mucosus</name>
    <dbReference type="NCBI Taxonomy" id="1184151"/>
    <lineage>
        <taxon>Bacteria</taxon>
        <taxon>Pseudomonadati</taxon>
        <taxon>Verrucomicrobiota</taxon>
        <taxon>Opitutia</taxon>
        <taxon>Opitutales</taxon>
        <taxon>Opitutaceae</taxon>
        <taxon>Termitidicoccus</taxon>
    </lineage>
</organism>
<dbReference type="EMBL" id="LRRQ01000149">
    <property type="protein sequence ID" value="OAM88051.1"/>
    <property type="molecule type" value="Genomic_DNA"/>
</dbReference>
<keyword evidence="2" id="KW-1185">Reference proteome</keyword>
<dbReference type="RefSeq" id="WP_068772304.1">
    <property type="nucleotide sequence ID" value="NZ_CP109796.1"/>
</dbReference>
<protein>
    <submittedName>
        <fullName evidence="1">Uncharacterized protein</fullName>
    </submittedName>
</protein>
<dbReference type="Proteomes" id="UP000078486">
    <property type="component" value="Unassembled WGS sequence"/>
</dbReference>
<sequence>MSDFDPNNPSDFEGDERGDLAWNEFDWEHYLREQDDVVLRYVAFYETLNQHPDRLAEVAVAMGWDRELWASDSDTDEEDDDSLNPDEWEAGPYTFHKNYIYISTKAIYLTLKRGWEAIADRADRVPQRTALAYQTALHRGEEQAVLAIQALDFGDYAMAISLFKRALAELNQTLTTLNADGENVSRTLARYRAEATSRLFDLREIWLRMMRECRQILERPIDADADDSDDDGADEAQE</sequence>
<evidence type="ECO:0000313" key="2">
    <source>
        <dbReference type="Proteomes" id="UP000078486"/>
    </source>
</evidence>
<name>A0A178IEJ8_9BACT</name>
<reference evidence="1 2" key="1">
    <citation type="submission" date="2016-01" db="EMBL/GenBank/DDBJ databases">
        <title>High potential of lignocellulose degradation of a new Verrucomicrobia species.</title>
        <authorList>
            <person name="Wang Y."/>
            <person name="Shi Y."/>
            <person name="Qiu Z."/>
            <person name="Liu S."/>
            <person name="Yang H."/>
        </authorList>
    </citation>
    <scope>NUCLEOTIDE SEQUENCE [LARGE SCALE GENOMIC DNA]</scope>
    <source>
        <strain evidence="1 2">TSB47</strain>
    </source>
</reference>